<evidence type="ECO:0000259" key="2">
    <source>
        <dbReference type="PROSITE" id="PS50146"/>
    </source>
</evidence>
<proteinExistence type="predicted"/>
<feature type="domain" description="DAGKc" evidence="2">
    <location>
        <begin position="13"/>
        <end position="140"/>
    </location>
</feature>
<dbReference type="GO" id="GO:0016301">
    <property type="term" value="F:kinase activity"/>
    <property type="evidence" value="ECO:0007669"/>
    <property type="project" value="UniProtKB-KW"/>
</dbReference>
<protein>
    <submittedName>
        <fullName evidence="3">Diacylglycerol kinase family enzyme</fullName>
    </submittedName>
</protein>
<feature type="region of interest" description="Disordered" evidence="1">
    <location>
        <begin position="292"/>
        <end position="311"/>
    </location>
</feature>
<name>A0A840AEB9_9PROT</name>
<dbReference type="Gene3D" id="3.40.50.10330">
    <property type="entry name" value="Probable inorganic polyphosphate/atp-NAD kinase, domain 1"/>
    <property type="match status" value="1"/>
</dbReference>
<dbReference type="Pfam" id="PF00781">
    <property type="entry name" value="DAGK_cat"/>
    <property type="match status" value="1"/>
</dbReference>
<dbReference type="Proteomes" id="UP000553193">
    <property type="component" value="Unassembled WGS sequence"/>
</dbReference>
<keyword evidence="4" id="KW-1185">Reference proteome</keyword>
<dbReference type="SUPFAM" id="SSF111331">
    <property type="entry name" value="NAD kinase/diacylglycerol kinase-like"/>
    <property type="match status" value="1"/>
</dbReference>
<dbReference type="AlphaFoldDB" id="A0A840AEB9"/>
<comment type="caution">
    <text evidence="3">The sequence shown here is derived from an EMBL/GenBank/DDBJ whole genome shotgun (WGS) entry which is preliminary data.</text>
</comment>
<accession>A0A840AEB9</accession>
<keyword evidence="3" id="KW-0808">Transferase</keyword>
<dbReference type="InterPro" id="IPR016064">
    <property type="entry name" value="NAD/diacylglycerol_kinase_sf"/>
</dbReference>
<gene>
    <name evidence="3" type="ORF">GGQ83_002339</name>
</gene>
<sequence length="311" mass="33211">MTAPPPEAPPGPVTSWPACLIVNPRAGNLSAMDDPGPQLAATLRAAGFAVEDPEAGADLDTQWARAESARIVFVAGGDGTLRDAAARLRGTGRYLAPLPGGTLNRLCTRLDLPNDPIEAAALYAAASPGLIDTATANGEVFLYQLIIGRATRLMRFREMQRGGGAGGWWPLVQALLRALTRPFPRELWVRIGPAARQTGQAVVVTLPEPNRPSGLLLHVARPAGAVARLRQAWLWFRGKLGEDAEVSEREVARVAVHGRQDGVRMSLDGEMRLARTPVRVNLHKRALSVLVVPPQRPQDGERAAPPPGVPA</sequence>
<dbReference type="RefSeq" id="WP_184384126.1">
    <property type="nucleotide sequence ID" value="NZ_JACIDJ010000003.1"/>
</dbReference>
<keyword evidence="3" id="KW-0418">Kinase</keyword>
<organism evidence="3 4">
    <name type="scientific">Roseococcus suduntuyensis</name>
    <dbReference type="NCBI Taxonomy" id="455361"/>
    <lineage>
        <taxon>Bacteria</taxon>
        <taxon>Pseudomonadati</taxon>
        <taxon>Pseudomonadota</taxon>
        <taxon>Alphaproteobacteria</taxon>
        <taxon>Acetobacterales</taxon>
        <taxon>Roseomonadaceae</taxon>
        <taxon>Roseococcus</taxon>
    </lineage>
</organism>
<evidence type="ECO:0000313" key="3">
    <source>
        <dbReference type="EMBL" id="MBB3898896.1"/>
    </source>
</evidence>
<dbReference type="Gene3D" id="2.60.200.40">
    <property type="match status" value="1"/>
</dbReference>
<evidence type="ECO:0000256" key="1">
    <source>
        <dbReference type="SAM" id="MobiDB-lite"/>
    </source>
</evidence>
<dbReference type="InterPro" id="IPR001206">
    <property type="entry name" value="Diacylglycerol_kinase_cat_dom"/>
</dbReference>
<dbReference type="PROSITE" id="PS50146">
    <property type="entry name" value="DAGK"/>
    <property type="match status" value="1"/>
</dbReference>
<dbReference type="EMBL" id="JACIDJ010000003">
    <property type="protein sequence ID" value="MBB3898896.1"/>
    <property type="molecule type" value="Genomic_DNA"/>
</dbReference>
<dbReference type="InterPro" id="IPR017438">
    <property type="entry name" value="ATP-NAD_kinase_N"/>
</dbReference>
<evidence type="ECO:0000313" key="4">
    <source>
        <dbReference type="Proteomes" id="UP000553193"/>
    </source>
</evidence>
<reference evidence="3 4" key="1">
    <citation type="submission" date="2020-08" db="EMBL/GenBank/DDBJ databases">
        <title>Genomic Encyclopedia of Type Strains, Phase IV (KMG-IV): sequencing the most valuable type-strain genomes for metagenomic binning, comparative biology and taxonomic classification.</title>
        <authorList>
            <person name="Goeker M."/>
        </authorList>
    </citation>
    <scope>NUCLEOTIDE SEQUENCE [LARGE SCALE GENOMIC DNA]</scope>
    <source>
        <strain evidence="3 4">DSM 19979</strain>
    </source>
</reference>